<evidence type="ECO:0000313" key="3">
    <source>
        <dbReference type="EMBL" id="RNI21542.1"/>
    </source>
</evidence>
<gene>
    <name evidence="3" type="ORF">EFY87_10250</name>
</gene>
<keyword evidence="2" id="KW-0472">Membrane</keyword>
<organism evidence="3 4">
    <name type="scientific">Flexivirga caeni</name>
    <dbReference type="NCBI Taxonomy" id="2294115"/>
    <lineage>
        <taxon>Bacteria</taxon>
        <taxon>Bacillati</taxon>
        <taxon>Actinomycetota</taxon>
        <taxon>Actinomycetes</taxon>
        <taxon>Micrococcales</taxon>
        <taxon>Dermacoccaceae</taxon>
        <taxon>Flexivirga</taxon>
    </lineage>
</organism>
<sequence length="66" mass="7206">MFWIYFLIVVAVFCGGLIALTAYRRHGMGAIPGLRNDPRDHPSEQQATAMNQIHNRGGGPPPGSPF</sequence>
<accession>A0A3M9M7Q1</accession>
<keyword evidence="2" id="KW-1133">Transmembrane helix</keyword>
<protein>
    <submittedName>
        <fullName evidence="3">Uncharacterized protein</fullName>
    </submittedName>
</protein>
<keyword evidence="2" id="KW-0812">Transmembrane</keyword>
<evidence type="ECO:0000313" key="4">
    <source>
        <dbReference type="Proteomes" id="UP000271678"/>
    </source>
</evidence>
<feature type="transmembrane region" description="Helical" evidence="2">
    <location>
        <begin position="6"/>
        <end position="23"/>
    </location>
</feature>
<dbReference type="EMBL" id="RJJQ01000010">
    <property type="protein sequence ID" value="RNI21542.1"/>
    <property type="molecule type" value="Genomic_DNA"/>
</dbReference>
<feature type="compositionally biased region" description="Polar residues" evidence="1">
    <location>
        <begin position="44"/>
        <end position="54"/>
    </location>
</feature>
<comment type="caution">
    <text evidence="3">The sequence shown here is derived from an EMBL/GenBank/DDBJ whole genome shotgun (WGS) entry which is preliminary data.</text>
</comment>
<evidence type="ECO:0000256" key="2">
    <source>
        <dbReference type="SAM" id="Phobius"/>
    </source>
</evidence>
<keyword evidence="4" id="KW-1185">Reference proteome</keyword>
<reference evidence="3 4" key="1">
    <citation type="submission" date="2018-11" db="EMBL/GenBank/DDBJ databases">
        <title>Draft genome of Simplicispira Flexivirga sp. BO-16.</title>
        <authorList>
            <person name="Im W.T."/>
        </authorList>
    </citation>
    <scope>NUCLEOTIDE SEQUENCE [LARGE SCALE GENOMIC DNA]</scope>
    <source>
        <strain evidence="3 4">BO-16</strain>
    </source>
</reference>
<feature type="region of interest" description="Disordered" evidence="1">
    <location>
        <begin position="31"/>
        <end position="66"/>
    </location>
</feature>
<evidence type="ECO:0000256" key="1">
    <source>
        <dbReference type="SAM" id="MobiDB-lite"/>
    </source>
</evidence>
<proteinExistence type="predicted"/>
<dbReference type="AlphaFoldDB" id="A0A3M9M7Q1"/>
<dbReference type="RefSeq" id="WP_123271393.1">
    <property type="nucleotide sequence ID" value="NZ_RJJQ01000010.1"/>
</dbReference>
<name>A0A3M9M7Q1_9MICO</name>
<dbReference type="Proteomes" id="UP000271678">
    <property type="component" value="Unassembled WGS sequence"/>
</dbReference>